<evidence type="ECO:0000313" key="2">
    <source>
        <dbReference type="EMBL" id="OMP12382.1"/>
    </source>
</evidence>
<sequence>MICGAGDPGYYNVSQVPDTYRGQLIGTYTNFGRARRCPDVGGYNYWLGELQSNSASVGYAYAWRSMQPVIAQAAQQNDEGGQGGIDRANTECQNAANGRYGSGVRAIYVVGSGYAYDRYLSSYPQLKSSILQSFDEILPLQGFEKAYALCMQAVIYDLAAYAKIFPGYFPSMADVANPTNFVNSIPANLIVDALYPSATAQTKTDLVNQINSGSLSRTDFTTGLVATEQKTPAPTIDQIKQNIPHFDGSGLPSASLSFSGITSDQADFLVGVYVASFSRAPDFAGLNYWAHDLAALSSKGLSNTAAIQEITATMYTAGSQNGEKGSSMSNSAYVDYLYNNVLGRGPDAAGQSWWVNDLNNGSPRDNFLGHLPAGGAGASERCHLCPGPDLGGQVRRPAQSGWRRVDLSGVLRGVTNASNALTKIEALQAAMPKAAEIDTITLTGVTADHAVAYA</sequence>
<gene>
    <name evidence="2" type="ORF">COLO4_03265</name>
</gene>
<dbReference type="Proteomes" id="UP000187203">
    <property type="component" value="Unassembled WGS sequence"/>
</dbReference>
<accession>A0A1R3KZ78</accession>
<dbReference type="InterPro" id="IPR025282">
    <property type="entry name" value="DUF4214"/>
</dbReference>
<dbReference type="Pfam" id="PF13946">
    <property type="entry name" value="DUF4214"/>
    <property type="match status" value="1"/>
</dbReference>
<protein>
    <recommendedName>
        <fullName evidence="1">DUF4214 domain-containing protein</fullName>
    </recommendedName>
</protein>
<keyword evidence="3" id="KW-1185">Reference proteome</keyword>
<proteinExistence type="predicted"/>
<organism evidence="2 3">
    <name type="scientific">Corchorus olitorius</name>
    <dbReference type="NCBI Taxonomy" id="93759"/>
    <lineage>
        <taxon>Eukaryota</taxon>
        <taxon>Viridiplantae</taxon>
        <taxon>Streptophyta</taxon>
        <taxon>Embryophyta</taxon>
        <taxon>Tracheophyta</taxon>
        <taxon>Spermatophyta</taxon>
        <taxon>Magnoliopsida</taxon>
        <taxon>eudicotyledons</taxon>
        <taxon>Gunneridae</taxon>
        <taxon>Pentapetalae</taxon>
        <taxon>rosids</taxon>
        <taxon>malvids</taxon>
        <taxon>Malvales</taxon>
        <taxon>Malvaceae</taxon>
        <taxon>Grewioideae</taxon>
        <taxon>Apeibeae</taxon>
        <taxon>Corchorus</taxon>
    </lineage>
</organism>
<reference evidence="3" key="1">
    <citation type="submission" date="2013-09" db="EMBL/GenBank/DDBJ databases">
        <title>Corchorus olitorius genome sequencing.</title>
        <authorList>
            <person name="Alam M."/>
            <person name="Haque M.S."/>
            <person name="Islam M.S."/>
            <person name="Emdad E.M."/>
            <person name="Islam M.M."/>
            <person name="Ahmed B."/>
            <person name="Halim A."/>
            <person name="Hossen Q.M.M."/>
            <person name="Hossain M.Z."/>
            <person name="Ahmed R."/>
            <person name="Khan M.M."/>
            <person name="Islam R."/>
            <person name="Rashid M.M."/>
            <person name="Khan S.A."/>
            <person name="Rahman M.S."/>
            <person name="Alam M."/>
            <person name="Yahiya A.S."/>
            <person name="Khan M.S."/>
            <person name="Azam M.S."/>
            <person name="Haque T."/>
            <person name="Lashkar M.Z.H."/>
            <person name="Akhand A.I."/>
            <person name="Morshed G."/>
            <person name="Roy S."/>
            <person name="Uddin K.S."/>
            <person name="Rabeya T."/>
            <person name="Hossain A.S."/>
            <person name="Chowdhury A."/>
            <person name="Snigdha A.R."/>
            <person name="Mortoza M.S."/>
            <person name="Matin S.A."/>
            <person name="Hoque S.M.E."/>
            <person name="Islam M.K."/>
            <person name="Roy D.K."/>
            <person name="Haider R."/>
            <person name="Moosa M.M."/>
            <person name="Elias S.M."/>
            <person name="Hasan A.M."/>
            <person name="Jahan S."/>
            <person name="Shafiuddin M."/>
            <person name="Mahmood N."/>
            <person name="Shommy N.S."/>
        </authorList>
    </citation>
    <scope>NUCLEOTIDE SEQUENCE [LARGE SCALE GENOMIC DNA]</scope>
    <source>
        <strain evidence="3">cv. O-4</strain>
    </source>
</reference>
<name>A0A1R3KZ78_9ROSI</name>
<dbReference type="AlphaFoldDB" id="A0A1R3KZ78"/>
<dbReference type="EMBL" id="AWUE01009451">
    <property type="protein sequence ID" value="OMP12382.1"/>
    <property type="molecule type" value="Genomic_DNA"/>
</dbReference>
<evidence type="ECO:0000259" key="1">
    <source>
        <dbReference type="Pfam" id="PF13946"/>
    </source>
</evidence>
<feature type="domain" description="DUF4214" evidence="1">
    <location>
        <begin position="325"/>
        <end position="367"/>
    </location>
</feature>
<comment type="caution">
    <text evidence="2">The sequence shown here is derived from an EMBL/GenBank/DDBJ whole genome shotgun (WGS) entry which is preliminary data.</text>
</comment>
<evidence type="ECO:0000313" key="3">
    <source>
        <dbReference type="Proteomes" id="UP000187203"/>
    </source>
</evidence>